<evidence type="ECO:0000256" key="1">
    <source>
        <dbReference type="SAM" id="MobiDB-lite"/>
    </source>
</evidence>
<reference evidence="2" key="1">
    <citation type="submission" date="2023-06" db="EMBL/GenBank/DDBJ databases">
        <title>Genome-scale phylogeny and comparative genomics of the fungal order Sordariales.</title>
        <authorList>
            <consortium name="Lawrence Berkeley National Laboratory"/>
            <person name="Hensen N."/>
            <person name="Bonometti L."/>
            <person name="Westerberg I."/>
            <person name="Brannstrom I.O."/>
            <person name="Guillou S."/>
            <person name="Cros-Aarteil S."/>
            <person name="Calhoun S."/>
            <person name="Haridas S."/>
            <person name="Kuo A."/>
            <person name="Mondo S."/>
            <person name="Pangilinan J."/>
            <person name="Riley R."/>
            <person name="Labutti K."/>
            <person name="Andreopoulos B."/>
            <person name="Lipzen A."/>
            <person name="Chen C."/>
            <person name="Yanf M."/>
            <person name="Daum C."/>
            <person name="Ng V."/>
            <person name="Clum A."/>
            <person name="Steindorff A."/>
            <person name="Ohm R."/>
            <person name="Martin F."/>
            <person name="Silar P."/>
            <person name="Natvig D."/>
            <person name="Lalanne C."/>
            <person name="Gautier V."/>
            <person name="Ament-Velasquez S.L."/>
            <person name="Kruys A."/>
            <person name="Hutchinson M.I."/>
            <person name="Powell A.J."/>
            <person name="Barry K."/>
            <person name="Miller A.N."/>
            <person name="Grigoriev I.V."/>
            <person name="Debuchy R."/>
            <person name="Gladieux P."/>
            <person name="Thoren M.H."/>
            <person name="Johannesson H."/>
        </authorList>
    </citation>
    <scope>NUCLEOTIDE SEQUENCE</scope>
    <source>
        <strain evidence="2">SMH2532-1</strain>
    </source>
</reference>
<comment type="caution">
    <text evidence="2">The sequence shown here is derived from an EMBL/GenBank/DDBJ whole genome shotgun (WGS) entry which is preliminary data.</text>
</comment>
<organism evidence="2 3">
    <name type="scientific">Cercophora newfieldiana</name>
    <dbReference type="NCBI Taxonomy" id="92897"/>
    <lineage>
        <taxon>Eukaryota</taxon>
        <taxon>Fungi</taxon>
        <taxon>Dikarya</taxon>
        <taxon>Ascomycota</taxon>
        <taxon>Pezizomycotina</taxon>
        <taxon>Sordariomycetes</taxon>
        <taxon>Sordariomycetidae</taxon>
        <taxon>Sordariales</taxon>
        <taxon>Lasiosphaeriaceae</taxon>
        <taxon>Cercophora</taxon>
    </lineage>
</organism>
<accession>A0AA39XYK0</accession>
<keyword evidence="3" id="KW-1185">Reference proteome</keyword>
<evidence type="ECO:0000313" key="2">
    <source>
        <dbReference type="EMBL" id="KAK0641697.1"/>
    </source>
</evidence>
<sequence>MNLNLIHAHAPPLQYELRLRNRPGLRWDAVVIVKCEDLAGLMRNGFHLSSENFFPEENYCSVLPQQTAEGFTAFRTWVIRQNGRPGVPAWRGEIVVWSQSMELLHRFQPKNLSRDTILDARVWRLNGMRGIVFQHDNCRPDQNINCMFGDNCDAMWFWPPEVTAQGVLPRAADAQHEERAKKGRKRKCDANSQT</sequence>
<dbReference type="EMBL" id="JAULSV010000006">
    <property type="protein sequence ID" value="KAK0641697.1"/>
    <property type="molecule type" value="Genomic_DNA"/>
</dbReference>
<evidence type="ECO:0000313" key="3">
    <source>
        <dbReference type="Proteomes" id="UP001174936"/>
    </source>
</evidence>
<name>A0AA39XYK0_9PEZI</name>
<dbReference type="Proteomes" id="UP001174936">
    <property type="component" value="Unassembled WGS sequence"/>
</dbReference>
<dbReference type="AlphaFoldDB" id="A0AA39XYK0"/>
<proteinExistence type="predicted"/>
<gene>
    <name evidence="2" type="ORF">B0T16DRAFT_393938</name>
</gene>
<feature type="region of interest" description="Disordered" evidence="1">
    <location>
        <begin position="168"/>
        <end position="194"/>
    </location>
</feature>
<protein>
    <submittedName>
        <fullName evidence="2">Uncharacterized protein</fullName>
    </submittedName>
</protein>